<reference evidence="3" key="1">
    <citation type="submission" date="2016-07" db="EMBL/GenBank/DDBJ databases">
        <authorList>
            <person name="Florea S."/>
            <person name="Webb J.S."/>
            <person name="Jaromczyk J."/>
            <person name="Schardl C.L."/>
        </authorList>
    </citation>
    <scope>NUCLEOTIDE SEQUENCE [LARGE SCALE GENOMIC DNA]</scope>
    <source>
        <strain evidence="3">CDC-D5610</strain>
    </source>
</reference>
<dbReference type="RefSeq" id="WP_094091858.1">
    <property type="nucleotide sequence ID" value="NZ_CP016397.1"/>
</dbReference>
<dbReference type="EMBL" id="CP016397">
    <property type="protein sequence ID" value="ASQ47076.1"/>
    <property type="molecule type" value="Genomic_DNA"/>
</dbReference>
<dbReference type="Pfam" id="PF01402">
    <property type="entry name" value="RHH_1"/>
    <property type="match status" value="1"/>
</dbReference>
<feature type="domain" description="Ribbon-helix-helix protein CopG" evidence="1">
    <location>
        <begin position="4"/>
        <end position="39"/>
    </location>
</feature>
<accession>A0A222P5E8</accession>
<dbReference type="OrthoDB" id="9812023at2"/>
<protein>
    <submittedName>
        <fullName evidence="2">Ribbon-helix-helix protein, copG family</fullName>
    </submittedName>
</protein>
<organism evidence="2 3">
    <name type="scientific">Legionella clemsonensis</name>
    <dbReference type="NCBI Taxonomy" id="1867846"/>
    <lineage>
        <taxon>Bacteria</taxon>
        <taxon>Pseudomonadati</taxon>
        <taxon>Pseudomonadota</taxon>
        <taxon>Gammaproteobacteria</taxon>
        <taxon>Legionellales</taxon>
        <taxon>Legionellaceae</taxon>
        <taxon>Legionella</taxon>
    </lineage>
</organism>
<dbReference type="Gene3D" id="1.10.1220.10">
    <property type="entry name" value="Met repressor-like"/>
    <property type="match status" value="1"/>
</dbReference>
<dbReference type="InterPro" id="IPR013321">
    <property type="entry name" value="Arc_rbn_hlx_hlx"/>
</dbReference>
<name>A0A222P5E8_9GAMM</name>
<dbReference type="InterPro" id="IPR002145">
    <property type="entry name" value="CopG"/>
</dbReference>
<dbReference type="InterPro" id="IPR010985">
    <property type="entry name" value="Ribbon_hlx_hlx"/>
</dbReference>
<dbReference type="GO" id="GO:0006355">
    <property type="term" value="P:regulation of DNA-templated transcription"/>
    <property type="evidence" value="ECO:0007669"/>
    <property type="project" value="InterPro"/>
</dbReference>
<dbReference type="AlphaFoldDB" id="A0A222P5E8"/>
<keyword evidence="3" id="KW-1185">Reference proteome</keyword>
<sequence length="70" mass="8336">MLVVRLPEKLNERLSKLAKLTHRSKSYYVKQALQDFLDDQEEHLIALSRLEKKNPRITLDDMKKNLDLED</sequence>
<evidence type="ECO:0000313" key="3">
    <source>
        <dbReference type="Proteomes" id="UP000201728"/>
    </source>
</evidence>
<evidence type="ECO:0000259" key="1">
    <source>
        <dbReference type="Pfam" id="PF01402"/>
    </source>
</evidence>
<proteinExistence type="predicted"/>
<dbReference type="KEGG" id="lcd:clem_12710"/>
<evidence type="ECO:0000313" key="2">
    <source>
        <dbReference type="EMBL" id="ASQ47076.1"/>
    </source>
</evidence>
<dbReference type="CDD" id="cd22233">
    <property type="entry name" value="RHH_CopAso-like"/>
    <property type="match status" value="1"/>
</dbReference>
<dbReference type="SUPFAM" id="SSF47598">
    <property type="entry name" value="Ribbon-helix-helix"/>
    <property type="match status" value="1"/>
</dbReference>
<dbReference type="Proteomes" id="UP000201728">
    <property type="component" value="Chromosome"/>
</dbReference>
<gene>
    <name evidence="2" type="ORF">clem_12710</name>
</gene>